<dbReference type="Proteomes" id="UP000294739">
    <property type="component" value="Unassembled WGS sequence"/>
</dbReference>
<dbReference type="AlphaFoldDB" id="A0A4R5CY89"/>
<accession>A0A4R5CY89</accession>
<feature type="transmembrane region" description="Helical" evidence="1">
    <location>
        <begin position="7"/>
        <end position="27"/>
    </location>
</feature>
<reference evidence="2 3" key="1">
    <citation type="submission" date="2019-03" db="EMBL/GenBank/DDBJ databases">
        <title>Draft genome sequences of novel Actinobacteria.</title>
        <authorList>
            <person name="Sahin N."/>
            <person name="Ay H."/>
            <person name="Saygin H."/>
        </authorList>
    </citation>
    <scope>NUCLEOTIDE SEQUENCE [LARGE SCALE GENOMIC DNA]</scope>
    <source>
        <strain evidence="2 3">5K138</strain>
    </source>
</reference>
<feature type="transmembrane region" description="Helical" evidence="1">
    <location>
        <begin position="39"/>
        <end position="58"/>
    </location>
</feature>
<keyword evidence="1" id="KW-1133">Transmembrane helix</keyword>
<gene>
    <name evidence="2" type="ORF">E1269_21265</name>
</gene>
<protein>
    <submittedName>
        <fullName evidence="2">Uncharacterized protein</fullName>
    </submittedName>
</protein>
<evidence type="ECO:0000256" key="1">
    <source>
        <dbReference type="SAM" id="Phobius"/>
    </source>
</evidence>
<keyword evidence="3" id="KW-1185">Reference proteome</keyword>
<comment type="caution">
    <text evidence="2">The sequence shown here is derived from an EMBL/GenBank/DDBJ whole genome shotgun (WGS) entry which is preliminary data.</text>
</comment>
<evidence type="ECO:0000313" key="3">
    <source>
        <dbReference type="Proteomes" id="UP000294739"/>
    </source>
</evidence>
<organism evidence="2 3">
    <name type="scientific">Jiangella asiatica</name>
    <dbReference type="NCBI Taxonomy" id="2530372"/>
    <lineage>
        <taxon>Bacteria</taxon>
        <taxon>Bacillati</taxon>
        <taxon>Actinomycetota</taxon>
        <taxon>Actinomycetes</taxon>
        <taxon>Jiangellales</taxon>
        <taxon>Jiangellaceae</taxon>
        <taxon>Jiangella</taxon>
    </lineage>
</organism>
<name>A0A4R5CY89_9ACTN</name>
<proteinExistence type="predicted"/>
<keyword evidence="1" id="KW-0812">Transmembrane</keyword>
<dbReference type="EMBL" id="SMKZ01000034">
    <property type="protein sequence ID" value="TDE02823.1"/>
    <property type="molecule type" value="Genomic_DNA"/>
</dbReference>
<dbReference type="InParanoid" id="A0A4R5CY89"/>
<sequence>MTIVLPKWLYIALFVAVILASYFVGVVPAEGGFDDLTTVQWLGAVIALGVGLGVSAATRPADPSVLARVDGAGNFRAGEAAAAPTGAVVANEVTVERLVEPKTYE</sequence>
<evidence type="ECO:0000313" key="2">
    <source>
        <dbReference type="EMBL" id="TDE02823.1"/>
    </source>
</evidence>
<dbReference type="RefSeq" id="WP_131898253.1">
    <property type="nucleotide sequence ID" value="NZ_SMKZ01000034.1"/>
</dbReference>
<keyword evidence="1" id="KW-0472">Membrane</keyword>